<dbReference type="Proteomes" id="UP001595872">
    <property type="component" value="Unassembled WGS sequence"/>
</dbReference>
<evidence type="ECO:0000313" key="7">
    <source>
        <dbReference type="Proteomes" id="UP001595872"/>
    </source>
</evidence>
<feature type="domain" description="HTH lysR-type" evidence="5">
    <location>
        <begin position="1"/>
        <end position="58"/>
    </location>
</feature>
<dbReference type="SUPFAM" id="SSF53850">
    <property type="entry name" value="Periplasmic binding protein-like II"/>
    <property type="match status" value="1"/>
</dbReference>
<dbReference type="PRINTS" id="PR00039">
    <property type="entry name" value="HTHLYSR"/>
</dbReference>
<keyword evidence="3" id="KW-0238">DNA-binding</keyword>
<dbReference type="InterPro" id="IPR000847">
    <property type="entry name" value="LysR_HTH_N"/>
</dbReference>
<dbReference type="EMBL" id="JBHSIT010000010">
    <property type="protein sequence ID" value="MFC4911816.1"/>
    <property type="molecule type" value="Genomic_DNA"/>
</dbReference>
<keyword evidence="2" id="KW-0805">Transcription regulation</keyword>
<protein>
    <submittedName>
        <fullName evidence="6">LysR family transcriptional regulator</fullName>
    </submittedName>
</protein>
<dbReference type="CDD" id="cd08414">
    <property type="entry name" value="PBP2_LTTR_aromatics_like"/>
    <property type="match status" value="1"/>
</dbReference>
<evidence type="ECO:0000256" key="1">
    <source>
        <dbReference type="ARBA" id="ARBA00009437"/>
    </source>
</evidence>
<keyword evidence="4" id="KW-0804">Transcription</keyword>
<dbReference type="SUPFAM" id="SSF46785">
    <property type="entry name" value="Winged helix' DNA-binding domain"/>
    <property type="match status" value="1"/>
</dbReference>
<organism evidence="6 7">
    <name type="scientific">Actinomadura gamaensis</name>
    <dbReference type="NCBI Taxonomy" id="1763541"/>
    <lineage>
        <taxon>Bacteria</taxon>
        <taxon>Bacillati</taxon>
        <taxon>Actinomycetota</taxon>
        <taxon>Actinomycetes</taxon>
        <taxon>Streptosporangiales</taxon>
        <taxon>Thermomonosporaceae</taxon>
        <taxon>Actinomadura</taxon>
    </lineage>
</organism>
<evidence type="ECO:0000313" key="6">
    <source>
        <dbReference type="EMBL" id="MFC4911816.1"/>
    </source>
</evidence>
<dbReference type="Pfam" id="PF00126">
    <property type="entry name" value="HTH_1"/>
    <property type="match status" value="1"/>
</dbReference>
<proteinExistence type="inferred from homology"/>
<sequence length="297" mass="32115">MELTELEAFFVLSEELHFGHAAERLRLSQSRVSQLIRALERDLGAPLFTRTSRKVELTPLGRQALTILRPPYDALRAGYAETRAVAHGVVGRLRVGFLGGVNGPAFAGLLTAFAERHPSCELTTLEVPITDFYGALRRGEIDLALTLLPVDEPDLEVGDPIASFERVVVLPVGHPLTGALTVDIERLAGESLLCGPPELPDVFRRAYFPAATPKGRPLASRDGGRTYQETFTMVATGHGLTLTHAGIAELYRHPGVEFRPLRGLPPAYAALAWRASADKPQITSFAALARARAVGVA</sequence>
<comment type="similarity">
    <text evidence="1">Belongs to the LysR transcriptional regulatory family.</text>
</comment>
<comment type="caution">
    <text evidence="6">The sequence shown here is derived from an EMBL/GenBank/DDBJ whole genome shotgun (WGS) entry which is preliminary data.</text>
</comment>
<evidence type="ECO:0000256" key="3">
    <source>
        <dbReference type="ARBA" id="ARBA00023125"/>
    </source>
</evidence>
<evidence type="ECO:0000259" key="5">
    <source>
        <dbReference type="PROSITE" id="PS50931"/>
    </source>
</evidence>
<gene>
    <name evidence="6" type="ORF">ACFPCY_31235</name>
</gene>
<dbReference type="Gene3D" id="1.10.10.10">
    <property type="entry name" value="Winged helix-like DNA-binding domain superfamily/Winged helix DNA-binding domain"/>
    <property type="match status" value="1"/>
</dbReference>
<accession>A0ABV9U7L3</accession>
<evidence type="ECO:0000256" key="2">
    <source>
        <dbReference type="ARBA" id="ARBA00023015"/>
    </source>
</evidence>
<name>A0ABV9U7L3_9ACTN</name>
<dbReference type="RefSeq" id="WP_378261107.1">
    <property type="nucleotide sequence ID" value="NZ_JBHSIT010000010.1"/>
</dbReference>
<dbReference type="Gene3D" id="3.40.190.10">
    <property type="entry name" value="Periplasmic binding protein-like II"/>
    <property type="match status" value="2"/>
</dbReference>
<reference evidence="7" key="1">
    <citation type="journal article" date="2019" name="Int. J. Syst. Evol. Microbiol.">
        <title>The Global Catalogue of Microorganisms (GCM) 10K type strain sequencing project: providing services to taxonomists for standard genome sequencing and annotation.</title>
        <authorList>
            <consortium name="The Broad Institute Genomics Platform"/>
            <consortium name="The Broad Institute Genome Sequencing Center for Infectious Disease"/>
            <person name="Wu L."/>
            <person name="Ma J."/>
        </authorList>
    </citation>
    <scope>NUCLEOTIDE SEQUENCE [LARGE SCALE GENOMIC DNA]</scope>
    <source>
        <strain evidence="7">KLKA75</strain>
    </source>
</reference>
<dbReference type="PANTHER" id="PTHR30346">
    <property type="entry name" value="TRANSCRIPTIONAL DUAL REGULATOR HCAR-RELATED"/>
    <property type="match status" value="1"/>
</dbReference>
<keyword evidence="7" id="KW-1185">Reference proteome</keyword>
<dbReference type="InterPro" id="IPR005119">
    <property type="entry name" value="LysR_subst-bd"/>
</dbReference>
<dbReference type="InterPro" id="IPR036388">
    <property type="entry name" value="WH-like_DNA-bd_sf"/>
</dbReference>
<dbReference type="Pfam" id="PF03466">
    <property type="entry name" value="LysR_substrate"/>
    <property type="match status" value="1"/>
</dbReference>
<dbReference type="InterPro" id="IPR036390">
    <property type="entry name" value="WH_DNA-bd_sf"/>
</dbReference>
<dbReference type="PANTHER" id="PTHR30346:SF0">
    <property type="entry name" value="HCA OPERON TRANSCRIPTIONAL ACTIVATOR HCAR"/>
    <property type="match status" value="1"/>
</dbReference>
<dbReference type="PROSITE" id="PS50931">
    <property type="entry name" value="HTH_LYSR"/>
    <property type="match status" value="1"/>
</dbReference>
<evidence type="ECO:0000256" key="4">
    <source>
        <dbReference type="ARBA" id="ARBA00023163"/>
    </source>
</evidence>